<evidence type="ECO:0000313" key="2">
    <source>
        <dbReference type="EMBL" id="KKN39597.1"/>
    </source>
</evidence>
<dbReference type="Pfam" id="PF13098">
    <property type="entry name" value="Thioredoxin_2"/>
    <property type="match status" value="1"/>
</dbReference>
<dbReference type="InterPro" id="IPR012336">
    <property type="entry name" value="Thioredoxin-like_fold"/>
</dbReference>
<dbReference type="EMBL" id="LAZR01001754">
    <property type="protein sequence ID" value="KKN39597.1"/>
    <property type="molecule type" value="Genomic_DNA"/>
</dbReference>
<accession>A0A0F9QRH6</accession>
<feature type="domain" description="Thioredoxin-like fold" evidence="1">
    <location>
        <begin position="3"/>
        <end position="69"/>
    </location>
</feature>
<comment type="caution">
    <text evidence="2">The sequence shown here is derived from an EMBL/GenBank/DDBJ whole genome shotgun (WGS) entry which is preliminary data.</text>
</comment>
<organism evidence="2">
    <name type="scientific">marine sediment metagenome</name>
    <dbReference type="NCBI Taxonomy" id="412755"/>
    <lineage>
        <taxon>unclassified sequences</taxon>
        <taxon>metagenomes</taxon>
        <taxon>ecological metagenomes</taxon>
    </lineage>
</organism>
<evidence type="ECO:0000259" key="1">
    <source>
        <dbReference type="Pfam" id="PF13098"/>
    </source>
</evidence>
<dbReference type="SUPFAM" id="SSF52833">
    <property type="entry name" value="Thioredoxin-like"/>
    <property type="match status" value="1"/>
</dbReference>
<dbReference type="Gene3D" id="3.40.30.10">
    <property type="entry name" value="Glutaredoxin"/>
    <property type="match status" value="1"/>
</dbReference>
<name>A0A0F9QRH6_9ZZZZ</name>
<dbReference type="AlphaFoldDB" id="A0A0F9QRH6"/>
<dbReference type="InterPro" id="IPR036249">
    <property type="entry name" value="Thioredoxin-like_sf"/>
</dbReference>
<gene>
    <name evidence="2" type="ORF">LCGC14_0741710</name>
</gene>
<protein>
    <recommendedName>
        <fullName evidence="1">Thioredoxin-like fold domain-containing protein</fullName>
    </recommendedName>
</protein>
<proteinExistence type="predicted"/>
<sequence>MSKESEKYEIIMLTQDGCGHCANAKNILKEKIDSGKIIVMDVIKDNQALDLANKYNVRGVPAIILKDKVTQLTESCELSLDGSKIVCKDKEVKL</sequence>
<reference evidence="2" key="1">
    <citation type="journal article" date="2015" name="Nature">
        <title>Complex archaea that bridge the gap between prokaryotes and eukaryotes.</title>
        <authorList>
            <person name="Spang A."/>
            <person name="Saw J.H."/>
            <person name="Jorgensen S.L."/>
            <person name="Zaremba-Niedzwiedzka K."/>
            <person name="Martijn J."/>
            <person name="Lind A.E."/>
            <person name="van Eijk R."/>
            <person name="Schleper C."/>
            <person name="Guy L."/>
            <person name="Ettema T.J."/>
        </authorList>
    </citation>
    <scope>NUCLEOTIDE SEQUENCE</scope>
</reference>